<feature type="domain" description="Thiolase C-terminal" evidence="3">
    <location>
        <begin position="238"/>
        <end position="383"/>
    </location>
</feature>
<dbReference type="PANTHER" id="PTHR42870:SF6">
    <property type="entry name" value="ACETYL-COA C-ACYLTRANSFERASE"/>
    <property type="match status" value="1"/>
</dbReference>
<dbReference type="NCBIfam" id="NF004720">
    <property type="entry name" value="PRK06064.1"/>
    <property type="match status" value="1"/>
</dbReference>
<reference evidence="6 7" key="1">
    <citation type="submission" date="2018-06" db="EMBL/GenBank/DDBJ databases">
        <title>Extensive metabolic versatility and redundancy in microbially diverse, dynamic hydrothermal sediments.</title>
        <authorList>
            <person name="Dombrowski N."/>
            <person name="Teske A."/>
            <person name="Baker B.J."/>
        </authorList>
    </citation>
    <scope>NUCLEOTIDE SEQUENCE [LARGE SCALE GENOMIC DNA]</scope>
    <source>
        <strain evidence="5">B34_G17</strain>
        <strain evidence="4">B66_G16</strain>
    </source>
</reference>
<dbReference type="Proteomes" id="UP000272051">
    <property type="component" value="Unassembled WGS sequence"/>
</dbReference>
<comment type="caution">
    <text evidence="4">The sequence shown here is derived from an EMBL/GenBank/DDBJ whole genome shotgun (WGS) entry which is preliminary data.</text>
</comment>
<evidence type="ECO:0000313" key="7">
    <source>
        <dbReference type="Proteomes" id="UP000278475"/>
    </source>
</evidence>
<evidence type="ECO:0000259" key="3">
    <source>
        <dbReference type="Pfam" id="PF22691"/>
    </source>
</evidence>
<evidence type="ECO:0000313" key="4">
    <source>
        <dbReference type="EMBL" id="RLE50533.1"/>
    </source>
</evidence>
<dbReference type="GO" id="GO:0016747">
    <property type="term" value="F:acyltransferase activity, transferring groups other than amino-acyl groups"/>
    <property type="evidence" value="ECO:0007669"/>
    <property type="project" value="InterPro"/>
</dbReference>
<proteinExistence type="predicted"/>
<dbReference type="InterPro" id="IPR002155">
    <property type="entry name" value="Thiolase"/>
</dbReference>
<dbReference type="CDD" id="cd00829">
    <property type="entry name" value="SCP-x_thiolase"/>
    <property type="match status" value="1"/>
</dbReference>
<dbReference type="InterPro" id="IPR055140">
    <property type="entry name" value="Thiolase_C_2"/>
</dbReference>
<dbReference type="SUPFAM" id="SSF53901">
    <property type="entry name" value="Thiolase-like"/>
    <property type="match status" value="1"/>
</dbReference>
<evidence type="ECO:0000256" key="1">
    <source>
        <dbReference type="ARBA" id="ARBA00023229"/>
    </source>
</evidence>
<dbReference type="Gene3D" id="3.40.47.10">
    <property type="match status" value="1"/>
</dbReference>
<dbReference type="Pfam" id="PF22691">
    <property type="entry name" value="Thiolase_C_1"/>
    <property type="match status" value="1"/>
</dbReference>
<dbReference type="Pfam" id="PF00108">
    <property type="entry name" value="Thiolase_N"/>
    <property type="match status" value="1"/>
</dbReference>
<evidence type="ECO:0000313" key="5">
    <source>
        <dbReference type="EMBL" id="RLE52155.1"/>
    </source>
</evidence>
<keyword evidence="1" id="KW-0414">Isoprene biosynthesis</keyword>
<dbReference type="Proteomes" id="UP000278475">
    <property type="component" value="Unassembled WGS sequence"/>
</dbReference>
<protein>
    <recommendedName>
        <fullName evidence="8">Thiolase domain-containing protein</fullName>
    </recommendedName>
</protein>
<dbReference type="AlphaFoldDB" id="A0A497ET50"/>
<feature type="domain" description="Thiolase N-terminal" evidence="2">
    <location>
        <begin position="4"/>
        <end position="220"/>
    </location>
</feature>
<dbReference type="GO" id="GO:0008299">
    <property type="term" value="P:isoprenoid biosynthetic process"/>
    <property type="evidence" value="ECO:0007669"/>
    <property type="project" value="UniProtKB-KW"/>
</dbReference>
<dbReference type="EMBL" id="QMQV01000004">
    <property type="protein sequence ID" value="RLE50533.1"/>
    <property type="molecule type" value="Genomic_DNA"/>
</dbReference>
<gene>
    <name evidence="4" type="ORF">DRJ31_01105</name>
    <name evidence="5" type="ORF">DRJ33_04430</name>
</gene>
<evidence type="ECO:0000259" key="2">
    <source>
        <dbReference type="Pfam" id="PF00108"/>
    </source>
</evidence>
<dbReference type="PANTHER" id="PTHR42870">
    <property type="entry name" value="ACETYL-COA C-ACETYLTRANSFERASE"/>
    <property type="match status" value="1"/>
</dbReference>
<evidence type="ECO:0008006" key="8">
    <source>
        <dbReference type="Google" id="ProtNLM"/>
    </source>
</evidence>
<sequence>MRKVAIISAGLTKISRHWDKSLQQLFAEALDKALASTKISKADAIFVGNMCAQDLSRQNNLGALIADYSGHLPATSIRIEAACASAGAAILTGYMAVASGLYDVVVAGGVEKLSEMNTKYVTEALGKASNVEYELFYGASFVSLNALMMKLYMETYGVDRTPFAEFAVLMHKNASVNPYAQLPFEITLDKALSSEYIAEPISLYDCAPIGDGAAVLIMCPLEEARKYADSFVEVAGIASATDTVDLASRDDILLLNSTKVAAEKAYKMAKIAPQDIDVVEIHDTFTIMGFVSLESLGVVERGKTPKYVKEGVFEKDGDLPVNPSGGLKASGHPVGATGAYQVAYLTLQLLDAAGKMQVPSPEYGLAQNLAGTASGSYITILKRAR</sequence>
<organism evidence="4 7">
    <name type="scientific">Thermoproteota archaeon</name>
    <dbReference type="NCBI Taxonomy" id="2056631"/>
    <lineage>
        <taxon>Archaea</taxon>
        <taxon>Thermoproteota</taxon>
    </lineage>
</organism>
<evidence type="ECO:0000313" key="6">
    <source>
        <dbReference type="Proteomes" id="UP000272051"/>
    </source>
</evidence>
<dbReference type="InterPro" id="IPR016039">
    <property type="entry name" value="Thiolase-like"/>
</dbReference>
<dbReference type="EMBL" id="QMQX01000065">
    <property type="protein sequence ID" value="RLE52155.1"/>
    <property type="molecule type" value="Genomic_DNA"/>
</dbReference>
<dbReference type="PIRSF" id="PIRSF000429">
    <property type="entry name" value="Ac-CoA_Ac_transf"/>
    <property type="match status" value="1"/>
</dbReference>
<accession>A0A497ET50</accession>
<name>A0A497ET50_9CREN</name>
<dbReference type="InterPro" id="IPR020616">
    <property type="entry name" value="Thiolase_N"/>
</dbReference>